<dbReference type="EMBL" id="QLNQ01000030">
    <property type="protein sequence ID" value="RCK54350.1"/>
    <property type="molecule type" value="Genomic_DNA"/>
</dbReference>
<keyword evidence="13" id="KW-1185">Reference proteome</keyword>
<comment type="caution">
    <text evidence="12">The sequence shown here is derived from an EMBL/GenBank/DDBJ whole genome shotgun (WGS) entry which is preliminary data.</text>
</comment>
<comment type="subcellular location">
    <subcellularLocation>
        <location evidence="2">Cytoplasm</location>
        <location evidence="2">Cytoskeleton</location>
        <location evidence="2">Spindle pole</location>
    </subcellularLocation>
    <subcellularLocation>
        <location evidence="1">Nucleus</location>
    </subcellularLocation>
</comment>
<dbReference type="GO" id="GO:0005634">
    <property type="term" value="C:nucleus"/>
    <property type="evidence" value="ECO:0007669"/>
    <property type="project" value="UniProtKB-SubCell"/>
</dbReference>
<dbReference type="GO" id="GO:0006260">
    <property type="term" value="P:DNA replication"/>
    <property type="evidence" value="ECO:0007669"/>
    <property type="project" value="UniProtKB-KW"/>
</dbReference>
<evidence type="ECO:0000256" key="9">
    <source>
        <dbReference type="ARBA" id="ARBA00023306"/>
    </source>
</evidence>
<keyword evidence="7" id="KW-0206">Cytoskeleton</keyword>
<keyword evidence="9" id="KW-0131">Cell cycle</keyword>
<feature type="domain" description="Sld7 N-terminal" evidence="11">
    <location>
        <begin position="13"/>
        <end position="113"/>
    </location>
</feature>
<dbReference type="Pfam" id="PF18596">
    <property type="entry name" value="Sld7_C"/>
    <property type="match status" value="1"/>
</dbReference>
<keyword evidence="8" id="KW-0539">Nucleus</keyword>
<dbReference type="OrthoDB" id="4063051at2759"/>
<gene>
    <name evidence="12" type="primary">SLD7_1</name>
    <name evidence="12" type="ORF">Cantr_03960</name>
</gene>
<evidence type="ECO:0000259" key="10">
    <source>
        <dbReference type="Pfam" id="PF18596"/>
    </source>
</evidence>
<feature type="domain" description="Sld7 C-terminal" evidence="10">
    <location>
        <begin position="190"/>
        <end position="273"/>
    </location>
</feature>
<dbReference type="Pfam" id="PF18636">
    <property type="entry name" value="Sld7_N"/>
    <property type="match status" value="1"/>
</dbReference>
<protein>
    <recommendedName>
        <fullName evidence="4">Mitochondrial morphogenesis protein SLD7</fullName>
    </recommendedName>
</protein>
<evidence type="ECO:0000256" key="8">
    <source>
        <dbReference type="ARBA" id="ARBA00023242"/>
    </source>
</evidence>
<dbReference type="AlphaFoldDB" id="A0A367XME6"/>
<evidence type="ECO:0000256" key="2">
    <source>
        <dbReference type="ARBA" id="ARBA00004647"/>
    </source>
</evidence>
<keyword evidence="5" id="KW-0963">Cytoplasm</keyword>
<accession>A0A367XME6</accession>
<evidence type="ECO:0000256" key="4">
    <source>
        <dbReference type="ARBA" id="ARBA00017231"/>
    </source>
</evidence>
<dbReference type="InterPro" id="IPR041260">
    <property type="entry name" value="Sld7_C"/>
</dbReference>
<evidence type="ECO:0000313" key="12">
    <source>
        <dbReference type="EMBL" id="RCK54350.1"/>
    </source>
</evidence>
<evidence type="ECO:0000259" key="11">
    <source>
        <dbReference type="Pfam" id="PF18636"/>
    </source>
</evidence>
<evidence type="ECO:0000256" key="1">
    <source>
        <dbReference type="ARBA" id="ARBA00004123"/>
    </source>
</evidence>
<keyword evidence="6" id="KW-0235">DNA replication</keyword>
<sequence length="276" mass="31483">MNHIGTIKIYDSTKQVLNDVQLWSDKETSKLPNIASCSSISWIKYAEIPLYLTTALPFAIYSNDPATSDYFRKNLLELPLSNNRTDLGILCKADTDTYFVFYYEYETVKMIVIAFTEFNKLLPHLNGKSHPTSNTVVDLSKPVRARTSTVLIDKIIEKKKQRLNPFITTTPMITTNAPTKVDNSLILSSQEQINAAINKIILSGLRMRGLSQNLVTSHNDKLTIKEIHQMTFKAAQFALRKQNYSFNKKSETKKLLRLNDLQDIVESLLQLFVDVE</sequence>
<name>A0A367XME6_9ASCO</name>
<evidence type="ECO:0000256" key="6">
    <source>
        <dbReference type="ARBA" id="ARBA00022705"/>
    </source>
</evidence>
<dbReference type="Proteomes" id="UP000253472">
    <property type="component" value="Unassembled WGS sequence"/>
</dbReference>
<evidence type="ECO:0000256" key="7">
    <source>
        <dbReference type="ARBA" id="ARBA00023212"/>
    </source>
</evidence>
<comment type="similarity">
    <text evidence="3">Belongs to the SLD7 family.</text>
</comment>
<proteinExistence type="inferred from homology"/>
<dbReference type="InterPro" id="IPR041564">
    <property type="entry name" value="Sld7_N"/>
</dbReference>
<organism evidence="12 13">
    <name type="scientific">Candida viswanathii</name>
    <dbReference type="NCBI Taxonomy" id="5486"/>
    <lineage>
        <taxon>Eukaryota</taxon>
        <taxon>Fungi</taxon>
        <taxon>Dikarya</taxon>
        <taxon>Ascomycota</taxon>
        <taxon>Saccharomycotina</taxon>
        <taxon>Pichiomycetes</taxon>
        <taxon>Debaryomycetaceae</taxon>
        <taxon>Candida/Lodderomyces clade</taxon>
        <taxon>Candida</taxon>
    </lineage>
</organism>
<evidence type="ECO:0000256" key="5">
    <source>
        <dbReference type="ARBA" id="ARBA00022490"/>
    </source>
</evidence>
<evidence type="ECO:0000313" key="13">
    <source>
        <dbReference type="Proteomes" id="UP000253472"/>
    </source>
</evidence>
<dbReference type="GO" id="GO:0000922">
    <property type="term" value="C:spindle pole"/>
    <property type="evidence" value="ECO:0007669"/>
    <property type="project" value="UniProtKB-SubCell"/>
</dbReference>
<dbReference type="STRING" id="5486.A0A367XME6"/>
<reference evidence="12 13" key="1">
    <citation type="submission" date="2018-06" db="EMBL/GenBank/DDBJ databases">
        <title>Whole genome sequencing of Candida tropicalis (genome annotated by CSBL at Korea University).</title>
        <authorList>
            <person name="Ahn J."/>
        </authorList>
    </citation>
    <scope>NUCLEOTIDE SEQUENCE [LARGE SCALE GENOMIC DNA]</scope>
    <source>
        <strain evidence="12 13">ATCC 20962</strain>
    </source>
</reference>
<evidence type="ECO:0000256" key="3">
    <source>
        <dbReference type="ARBA" id="ARBA00009044"/>
    </source>
</evidence>